<gene>
    <name evidence="1" type="ORF">HD599_001664</name>
</gene>
<proteinExistence type="predicted"/>
<dbReference type="SUPFAM" id="SSF56645">
    <property type="entry name" value="Acyl-CoA dehydrogenase NM domain-like"/>
    <property type="match status" value="1"/>
</dbReference>
<dbReference type="InterPro" id="IPR046373">
    <property type="entry name" value="Acyl-CoA_Oxase/DH_mid-dom_sf"/>
</dbReference>
<keyword evidence="2" id="KW-1185">Reference proteome</keyword>
<dbReference type="Proteomes" id="UP000536685">
    <property type="component" value="Unassembled WGS sequence"/>
</dbReference>
<dbReference type="AlphaFoldDB" id="A0A841ANL1"/>
<dbReference type="EMBL" id="JACHMJ010000001">
    <property type="protein sequence ID" value="MBB5843341.1"/>
    <property type="molecule type" value="Genomic_DNA"/>
</dbReference>
<evidence type="ECO:0008006" key="3">
    <source>
        <dbReference type="Google" id="ProtNLM"/>
    </source>
</evidence>
<reference evidence="1 2" key="1">
    <citation type="submission" date="2020-08" db="EMBL/GenBank/DDBJ databases">
        <title>Sequencing the genomes of 1000 actinobacteria strains.</title>
        <authorList>
            <person name="Klenk H.-P."/>
        </authorList>
    </citation>
    <scope>NUCLEOTIDE SEQUENCE [LARGE SCALE GENOMIC DNA]</scope>
    <source>
        <strain evidence="1 2">DSM 105784</strain>
    </source>
</reference>
<organism evidence="1 2">
    <name type="scientific">Conyzicola lurida</name>
    <dbReference type="NCBI Taxonomy" id="1172621"/>
    <lineage>
        <taxon>Bacteria</taxon>
        <taxon>Bacillati</taxon>
        <taxon>Actinomycetota</taxon>
        <taxon>Actinomycetes</taxon>
        <taxon>Micrococcales</taxon>
        <taxon>Microbacteriaceae</taxon>
        <taxon>Conyzicola</taxon>
    </lineage>
</organism>
<evidence type="ECO:0000313" key="2">
    <source>
        <dbReference type="Proteomes" id="UP000536685"/>
    </source>
</evidence>
<comment type="caution">
    <text evidence="1">The sequence shown here is derived from an EMBL/GenBank/DDBJ whole genome shotgun (WGS) entry which is preliminary data.</text>
</comment>
<dbReference type="GO" id="GO:0016627">
    <property type="term" value="F:oxidoreductase activity, acting on the CH-CH group of donors"/>
    <property type="evidence" value="ECO:0007669"/>
    <property type="project" value="InterPro"/>
</dbReference>
<dbReference type="InterPro" id="IPR009100">
    <property type="entry name" value="AcylCoA_DH/oxidase_NM_dom_sf"/>
</dbReference>
<dbReference type="RefSeq" id="WP_246376129.1">
    <property type="nucleotide sequence ID" value="NZ_JACHMJ010000001.1"/>
</dbReference>
<accession>A0A841ANL1</accession>
<protein>
    <recommendedName>
        <fullName evidence="3">Acyl-CoA dehydrogenase</fullName>
    </recommendedName>
</protein>
<sequence>MQLPSPAPVRLGAHETPAGPLLTALLAGVPADVDAALAAAPALGALAPSPGTGATADLWEGLATVAAVDLGAARALEPHLDALAILDQALIRDAAADPARTWGVFAAEGGADPLQATQTPQGWALTGTKPWCSLAGRLSHALVSAHLADGRRGLFAVDLASGGVSSAPGDWVARGLAEIPSTPLRFDAVAVDPVGDPGWYLSRAGFAWGGIGVAACWFGGAVGVARTVFAAARDDEPYALMHLGAVDELLETARRALAEAALRVDGGDAIGGAGSLLAKRVRATVARAAEEILDRAGHALGPAPLALDESHAKRVADLQLYLRQHHAERDQAGLGRAILATGNAPW</sequence>
<evidence type="ECO:0000313" key="1">
    <source>
        <dbReference type="EMBL" id="MBB5843341.1"/>
    </source>
</evidence>
<name>A0A841ANL1_9MICO</name>
<dbReference type="Gene3D" id="2.40.110.10">
    <property type="entry name" value="Butyryl-CoA Dehydrogenase, subunit A, domain 2"/>
    <property type="match status" value="1"/>
</dbReference>